<organism evidence="3 4">
    <name type="scientific">Thermus filiformis</name>
    <dbReference type="NCBI Taxonomy" id="276"/>
    <lineage>
        <taxon>Bacteria</taxon>
        <taxon>Thermotogati</taxon>
        <taxon>Deinococcota</taxon>
        <taxon>Deinococci</taxon>
        <taxon>Thermales</taxon>
        <taxon>Thermaceae</taxon>
        <taxon>Thermus</taxon>
    </lineage>
</organism>
<evidence type="ECO:0000313" key="3">
    <source>
        <dbReference type="EMBL" id="KGQ21772.1"/>
    </source>
</evidence>
<keyword evidence="4" id="KW-1185">Reference proteome</keyword>
<protein>
    <submittedName>
        <fullName evidence="3">SPW repeat protein</fullName>
    </submittedName>
</protein>
<dbReference type="RefSeq" id="WP_038064682.1">
    <property type="nucleotide sequence ID" value="NZ_JPSL02000040.1"/>
</dbReference>
<sequence>MTRTAPWQDWANLVLGLWLLLSPWLLGYTSLTNALWNSVVVGILVALLALMHLRGGPVWEEWVNLLLGVWLILSPWILGFSGTGSATWNAVIVGVLVGLFALMVTREKPHAA</sequence>
<keyword evidence="1" id="KW-1133">Transmembrane helix</keyword>
<feature type="transmembrane region" description="Helical" evidence="1">
    <location>
        <begin position="62"/>
        <end position="80"/>
    </location>
</feature>
<dbReference type="OrthoDB" id="32521at2"/>
<feature type="transmembrane region" description="Helical" evidence="1">
    <location>
        <begin position="86"/>
        <end position="105"/>
    </location>
</feature>
<dbReference type="Pfam" id="PF03779">
    <property type="entry name" value="SPW"/>
    <property type="match status" value="1"/>
</dbReference>
<dbReference type="EMBL" id="JPSL02000040">
    <property type="protein sequence ID" value="KGQ21772.1"/>
    <property type="molecule type" value="Genomic_DNA"/>
</dbReference>
<dbReference type="PATRIC" id="fig|276.5.peg.1421"/>
<comment type="caution">
    <text evidence="3">The sequence shown here is derived from an EMBL/GenBank/DDBJ whole genome shotgun (WGS) entry which is preliminary data.</text>
</comment>
<evidence type="ECO:0000256" key="1">
    <source>
        <dbReference type="SAM" id="Phobius"/>
    </source>
</evidence>
<dbReference type="STRING" id="276.THFILI_09425"/>
<reference evidence="3 4" key="1">
    <citation type="journal article" date="2015" name="Genome Announc.">
        <title>Draft Genome Sequence of the Thermophile Thermus filiformis ATCC 43280, Producer of Carotenoid-(Di)glucoside-Branched Fatty Acid (Di)esters and Source of Hyperthermostable Enzymes of Biotechnological Interest.</title>
        <authorList>
            <person name="Mandelli F."/>
            <person name="Oliveira Ramires B."/>
            <person name="Couger M.B."/>
            <person name="Paixao D.A."/>
            <person name="Camilo C.M."/>
            <person name="Polikarpov I."/>
            <person name="Prade R."/>
            <person name="Riano-Pachon D.M."/>
            <person name="Squina F.M."/>
        </authorList>
    </citation>
    <scope>NUCLEOTIDE SEQUENCE [LARGE SCALE GENOMIC DNA]</scope>
    <source>
        <strain evidence="3 4">ATCC 43280</strain>
    </source>
</reference>
<accession>A0A0A2WSP3</accession>
<evidence type="ECO:0000313" key="4">
    <source>
        <dbReference type="Proteomes" id="UP000030364"/>
    </source>
</evidence>
<gene>
    <name evidence="3" type="ORF">THFILI_09425</name>
</gene>
<evidence type="ECO:0000259" key="2">
    <source>
        <dbReference type="Pfam" id="PF03779"/>
    </source>
</evidence>
<keyword evidence="1" id="KW-0812">Transmembrane</keyword>
<feature type="transmembrane region" description="Helical" evidence="1">
    <location>
        <begin position="34"/>
        <end position="50"/>
    </location>
</feature>
<dbReference type="InterPro" id="IPR005530">
    <property type="entry name" value="SPW"/>
</dbReference>
<dbReference type="AlphaFoldDB" id="A0A0A2WSP3"/>
<feature type="domain" description="SPW repeat-containing integral membrane" evidence="2">
    <location>
        <begin position="7"/>
        <end position="102"/>
    </location>
</feature>
<dbReference type="Proteomes" id="UP000030364">
    <property type="component" value="Unassembled WGS sequence"/>
</dbReference>
<name>A0A0A2WSP3_THEFI</name>
<proteinExistence type="predicted"/>
<keyword evidence="1" id="KW-0472">Membrane</keyword>
<feature type="transmembrane region" description="Helical" evidence="1">
    <location>
        <begin position="12"/>
        <end position="28"/>
    </location>
</feature>